<accession>A0ABW3DAZ6</accession>
<keyword evidence="4" id="KW-1185">Reference proteome</keyword>
<organism evidence="3 4">
    <name type="scientific">Paenibacillus residui</name>
    <dbReference type="NCBI Taxonomy" id="629724"/>
    <lineage>
        <taxon>Bacteria</taxon>
        <taxon>Bacillati</taxon>
        <taxon>Bacillota</taxon>
        <taxon>Bacilli</taxon>
        <taxon>Bacillales</taxon>
        <taxon>Paenibacillaceae</taxon>
        <taxon>Paenibacillus</taxon>
    </lineage>
</organism>
<evidence type="ECO:0000313" key="4">
    <source>
        <dbReference type="Proteomes" id="UP001597120"/>
    </source>
</evidence>
<evidence type="ECO:0000259" key="2">
    <source>
        <dbReference type="Pfam" id="PF13349"/>
    </source>
</evidence>
<protein>
    <submittedName>
        <fullName evidence="3">DUF4097 domain-containing protein</fullName>
    </submittedName>
</protein>
<gene>
    <name evidence="3" type="ORF">ACFQ03_15205</name>
</gene>
<feature type="domain" description="DUF4097" evidence="2">
    <location>
        <begin position="92"/>
        <end position="309"/>
    </location>
</feature>
<dbReference type="Gene3D" id="2.160.20.120">
    <property type="match status" value="1"/>
</dbReference>
<evidence type="ECO:0000256" key="1">
    <source>
        <dbReference type="SAM" id="MobiDB-lite"/>
    </source>
</evidence>
<proteinExistence type="predicted"/>
<comment type="caution">
    <text evidence="3">The sequence shown here is derived from an EMBL/GenBank/DDBJ whole genome shotgun (WGS) entry which is preliminary data.</text>
</comment>
<dbReference type="Proteomes" id="UP001597120">
    <property type="component" value="Unassembled WGS sequence"/>
</dbReference>
<dbReference type="EMBL" id="JBHTIU010000048">
    <property type="protein sequence ID" value="MFD0870502.1"/>
    <property type="molecule type" value="Genomic_DNA"/>
</dbReference>
<sequence length="312" mass="34264">MKRKAIAFLALFSFACFLIGSIGFAATYVWKRGASTHAISTEFGQTRDSADGWKPLTSESSEEEQTFDSSDISRFSLRTDLAKLQFVTSPSDTITVRLTSQSSDKYKPEIKAEQRGDHLSVEVLHPEQTGFGLDRIQDLLQNNNNQSLTMTVEVALPDKVFSEVRLQSDMGSIALGGMKADKLHIRSDAGSVHLNDYVGKKLEVNTNIGSIQLKEIDAEINVSSDIGSISVEQSSILHPLNIKNEIGKVELIVSEVAPMTMELTTSMGSIHTNLPGMTEEERRRTYWKGSYGNNGPSVKINTEIGSISVLSK</sequence>
<dbReference type="PROSITE" id="PS51257">
    <property type="entry name" value="PROKAR_LIPOPROTEIN"/>
    <property type="match status" value="1"/>
</dbReference>
<evidence type="ECO:0000313" key="3">
    <source>
        <dbReference type="EMBL" id="MFD0870502.1"/>
    </source>
</evidence>
<dbReference type="PANTHER" id="PTHR34094">
    <property type="match status" value="1"/>
</dbReference>
<dbReference type="RefSeq" id="WP_379289200.1">
    <property type="nucleotide sequence ID" value="NZ_JBHTIU010000048.1"/>
</dbReference>
<dbReference type="PANTHER" id="PTHR34094:SF1">
    <property type="entry name" value="PROTEIN FAM185A"/>
    <property type="match status" value="1"/>
</dbReference>
<dbReference type="InterPro" id="IPR025164">
    <property type="entry name" value="Toastrack_DUF4097"/>
</dbReference>
<reference evidence="4" key="1">
    <citation type="journal article" date="2019" name="Int. J. Syst. Evol. Microbiol.">
        <title>The Global Catalogue of Microorganisms (GCM) 10K type strain sequencing project: providing services to taxonomists for standard genome sequencing and annotation.</title>
        <authorList>
            <consortium name="The Broad Institute Genomics Platform"/>
            <consortium name="The Broad Institute Genome Sequencing Center for Infectious Disease"/>
            <person name="Wu L."/>
            <person name="Ma J."/>
        </authorList>
    </citation>
    <scope>NUCLEOTIDE SEQUENCE [LARGE SCALE GENOMIC DNA]</scope>
    <source>
        <strain evidence="4">CCUG 57263</strain>
    </source>
</reference>
<dbReference type="Pfam" id="PF13349">
    <property type="entry name" value="DUF4097"/>
    <property type="match status" value="1"/>
</dbReference>
<feature type="region of interest" description="Disordered" evidence="1">
    <location>
        <begin position="46"/>
        <end position="65"/>
    </location>
</feature>
<name>A0ABW3DAZ6_9BACL</name>